<comment type="caution">
    <text evidence="13">The sequence shown here is derived from an EMBL/GenBank/DDBJ whole genome shotgun (WGS) entry which is preliminary data.</text>
</comment>
<keyword evidence="6 11" id="KW-0732">Signal</keyword>
<dbReference type="EMBL" id="QRGA01000003">
    <property type="protein sequence ID" value="RDV00007.1"/>
    <property type="molecule type" value="Genomic_DNA"/>
</dbReference>
<dbReference type="InterPro" id="IPR023614">
    <property type="entry name" value="Porin_dom_sf"/>
</dbReference>
<dbReference type="GO" id="GO:0009279">
    <property type="term" value="C:cell outer membrane"/>
    <property type="evidence" value="ECO:0007669"/>
    <property type="project" value="UniProtKB-SubCell"/>
</dbReference>
<evidence type="ECO:0000256" key="8">
    <source>
        <dbReference type="ARBA" id="ARBA00023114"/>
    </source>
</evidence>
<evidence type="ECO:0000256" key="5">
    <source>
        <dbReference type="ARBA" id="ARBA00022692"/>
    </source>
</evidence>
<protein>
    <submittedName>
        <fullName evidence="13">Porin</fullName>
    </submittedName>
</protein>
<keyword evidence="9" id="KW-0472">Membrane</keyword>
<comment type="subcellular location">
    <subcellularLocation>
        <location evidence="1">Cell outer membrane</location>
        <topology evidence="1">Multi-pass membrane protein</topology>
    </subcellularLocation>
</comment>
<dbReference type="GO" id="GO:0046930">
    <property type="term" value="C:pore complex"/>
    <property type="evidence" value="ECO:0007669"/>
    <property type="project" value="UniProtKB-KW"/>
</dbReference>
<dbReference type="GO" id="GO:0006811">
    <property type="term" value="P:monoatomic ion transport"/>
    <property type="evidence" value="ECO:0007669"/>
    <property type="project" value="UniProtKB-KW"/>
</dbReference>
<feature type="signal peptide" evidence="11">
    <location>
        <begin position="1"/>
        <end position="31"/>
    </location>
</feature>
<comment type="subunit">
    <text evidence="2">Homotrimer.</text>
</comment>
<evidence type="ECO:0000256" key="11">
    <source>
        <dbReference type="SAM" id="SignalP"/>
    </source>
</evidence>
<dbReference type="InterPro" id="IPR033900">
    <property type="entry name" value="Gram_neg_porin_domain"/>
</dbReference>
<keyword evidence="10" id="KW-0998">Cell outer membrane</keyword>
<dbReference type="CDD" id="cd00342">
    <property type="entry name" value="gram_neg_porins"/>
    <property type="match status" value="1"/>
</dbReference>
<reference evidence="13 14" key="1">
    <citation type="submission" date="2018-08" db="EMBL/GenBank/DDBJ databases">
        <title>Paraburkholderia sp. DHOM06 isolated from forest soil.</title>
        <authorList>
            <person name="Gao Z.-H."/>
            <person name="Qiu L.-H."/>
        </authorList>
    </citation>
    <scope>NUCLEOTIDE SEQUENCE [LARGE SCALE GENOMIC DNA]</scope>
    <source>
        <strain evidence="13 14">DHOM06</strain>
    </source>
</reference>
<evidence type="ECO:0000256" key="7">
    <source>
        <dbReference type="ARBA" id="ARBA00023065"/>
    </source>
</evidence>
<name>A0A3D8K549_9BURK</name>
<organism evidence="13 14">
    <name type="scientific">Trinickia dinghuensis</name>
    <dbReference type="NCBI Taxonomy" id="2291023"/>
    <lineage>
        <taxon>Bacteria</taxon>
        <taxon>Pseudomonadati</taxon>
        <taxon>Pseudomonadota</taxon>
        <taxon>Betaproteobacteria</taxon>
        <taxon>Burkholderiales</taxon>
        <taxon>Burkholderiaceae</taxon>
        <taxon>Trinickia</taxon>
    </lineage>
</organism>
<evidence type="ECO:0000256" key="6">
    <source>
        <dbReference type="ARBA" id="ARBA00022729"/>
    </source>
</evidence>
<dbReference type="Gene3D" id="2.40.160.10">
    <property type="entry name" value="Porin"/>
    <property type="match status" value="1"/>
</dbReference>
<feature type="domain" description="Porin" evidence="12">
    <location>
        <begin position="17"/>
        <end position="352"/>
    </location>
</feature>
<evidence type="ECO:0000259" key="12">
    <source>
        <dbReference type="Pfam" id="PF13609"/>
    </source>
</evidence>
<evidence type="ECO:0000256" key="3">
    <source>
        <dbReference type="ARBA" id="ARBA00022448"/>
    </source>
</evidence>
<keyword evidence="4" id="KW-1134">Transmembrane beta strand</keyword>
<sequence>MKATVSRALKTSIRMAAVAAFAAAAGTAAHAQSSVQLYGQVDTWAGMQQFPGGQRAWVEGGGGMSTSYWGMKGTEDLGNGYKAVFTLEDFFLPQNGAYGRFTGDSFFSRNAYVGIESPYGTVTAGRLTTHLFVSTILFNPFIDSYTFSPMVYHVFLGNTAIPTGATYATDTGVVGDSGWNNAVQYSTPNYNGLSGSVMYGLGNQAGQNGAKKWSAQFLYFHGPFAATGVYQYVNFNNAPGDLVNPAAFGTIVPFKSQGVAQLGASYDLKFVKFYGQYMYTKNENVVGGAGWHVNTGQGGVTVPAGPGTVMASYAYSRDSGGLNQTRRTWALGYDYPLSKRTDLYAAYMNDQLSGLSTGQTIGAGLRAKF</sequence>
<evidence type="ECO:0000313" key="14">
    <source>
        <dbReference type="Proteomes" id="UP000256838"/>
    </source>
</evidence>
<dbReference type="OrthoDB" id="6975458at2"/>
<dbReference type="Pfam" id="PF13609">
    <property type="entry name" value="Porin_4"/>
    <property type="match status" value="1"/>
</dbReference>
<keyword evidence="7" id="KW-0406">Ion transport</keyword>
<evidence type="ECO:0000256" key="1">
    <source>
        <dbReference type="ARBA" id="ARBA00004571"/>
    </source>
</evidence>
<dbReference type="Proteomes" id="UP000256838">
    <property type="component" value="Unassembled WGS sequence"/>
</dbReference>
<evidence type="ECO:0000256" key="10">
    <source>
        <dbReference type="ARBA" id="ARBA00023237"/>
    </source>
</evidence>
<evidence type="ECO:0000256" key="9">
    <source>
        <dbReference type="ARBA" id="ARBA00023136"/>
    </source>
</evidence>
<dbReference type="GO" id="GO:0015288">
    <property type="term" value="F:porin activity"/>
    <property type="evidence" value="ECO:0007669"/>
    <property type="project" value="UniProtKB-KW"/>
</dbReference>
<keyword evidence="3" id="KW-0813">Transport</keyword>
<dbReference type="SUPFAM" id="SSF56935">
    <property type="entry name" value="Porins"/>
    <property type="match status" value="1"/>
</dbReference>
<keyword evidence="8" id="KW-0626">Porin</keyword>
<dbReference type="InterPro" id="IPR050298">
    <property type="entry name" value="Gram-neg_bact_OMP"/>
</dbReference>
<evidence type="ECO:0000256" key="4">
    <source>
        <dbReference type="ARBA" id="ARBA00022452"/>
    </source>
</evidence>
<dbReference type="RefSeq" id="WP_115532674.1">
    <property type="nucleotide sequence ID" value="NZ_QRGA01000003.1"/>
</dbReference>
<feature type="chain" id="PRO_5017590621" evidence="11">
    <location>
        <begin position="32"/>
        <end position="369"/>
    </location>
</feature>
<proteinExistence type="predicted"/>
<evidence type="ECO:0000256" key="2">
    <source>
        <dbReference type="ARBA" id="ARBA00011233"/>
    </source>
</evidence>
<gene>
    <name evidence="13" type="ORF">DWV00_06385</name>
</gene>
<dbReference type="PANTHER" id="PTHR34501">
    <property type="entry name" value="PROTEIN YDDL-RELATED"/>
    <property type="match status" value="1"/>
</dbReference>
<keyword evidence="14" id="KW-1185">Reference proteome</keyword>
<dbReference type="PANTHER" id="PTHR34501:SF9">
    <property type="entry name" value="MAJOR OUTER MEMBRANE PROTEIN P.IA"/>
    <property type="match status" value="1"/>
</dbReference>
<dbReference type="AlphaFoldDB" id="A0A3D8K549"/>
<evidence type="ECO:0000313" key="13">
    <source>
        <dbReference type="EMBL" id="RDV00007.1"/>
    </source>
</evidence>
<accession>A0A3D8K549</accession>
<keyword evidence="5" id="KW-0812">Transmembrane</keyword>